<sequence>MPSPRRISWQGPVCGIASAVLYTLTNIALRNCVDVDAYLVSAVKAAPTVVVLGPLVGWLSIRPASNRPARNNPAPDRTSANHPSPATPSRSAFRRLPQFILASFLAQFFGNAAFQKALERIGLAASVPITLGVLIVGGAILGAVLLKEPVGRRKVIAMLTLIVAVVVLSLPDRPVNEPLNDSLSANTETIAAAEPDLPEPALPEPDLPEPIDLVVGSLWAAVSGLAYAFFGVTMRQTLQTGVPARNLMLISGVTGSVALWGFCFATLGPAAILSTSPSQWMLMVTAGCLNFSAFVAITTSLRLLPVVAVNLINASQVAMAGVAGVILFDEPITTRLAVGIALTFVGLIILARRTRAPIVITD</sequence>
<proteinExistence type="predicted"/>
<feature type="domain" description="EamA" evidence="3">
    <location>
        <begin position="216"/>
        <end position="350"/>
    </location>
</feature>
<evidence type="ECO:0000256" key="1">
    <source>
        <dbReference type="SAM" id="MobiDB-lite"/>
    </source>
</evidence>
<dbReference type="PANTHER" id="PTHR22911:SF137">
    <property type="entry name" value="SOLUTE CARRIER FAMILY 35 MEMBER G2-RELATED"/>
    <property type="match status" value="1"/>
</dbReference>
<feature type="transmembrane region" description="Helical" evidence="2">
    <location>
        <begin position="121"/>
        <end position="146"/>
    </location>
</feature>
<keyword evidence="5" id="KW-1185">Reference proteome</keyword>
<feature type="transmembrane region" description="Helical" evidence="2">
    <location>
        <begin position="332"/>
        <end position="351"/>
    </location>
</feature>
<feature type="transmembrane region" description="Helical" evidence="2">
    <location>
        <begin position="213"/>
        <end position="234"/>
    </location>
</feature>
<dbReference type="RefSeq" id="WP_145220211.1">
    <property type="nucleotide sequence ID" value="NZ_CP036432.1"/>
</dbReference>
<gene>
    <name evidence="4" type="ORF">TBK1r_71600</name>
</gene>
<feature type="transmembrane region" description="Helical" evidence="2">
    <location>
        <begin position="304"/>
        <end position="326"/>
    </location>
</feature>
<dbReference type="Pfam" id="PF00892">
    <property type="entry name" value="EamA"/>
    <property type="match status" value="1"/>
</dbReference>
<feature type="transmembrane region" description="Helical" evidence="2">
    <location>
        <begin position="99"/>
        <end position="115"/>
    </location>
</feature>
<dbReference type="EMBL" id="CP036432">
    <property type="protein sequence ID" value="QDV88128.1"/>
    <property type="molecule type" value="Genomic_DNA"/>
</dbReference>
<dbReference type="Proteomes" id="UP000318081">
    <property type="component" value="Chromosome"/>
</dbReference>
<feature type="transmembrane region" description="Helical" evidence="2">
    <location>
        <begin position="155"/>
        <end position="171"/>
    </location>
</feature>
<evidence type="ECO:0000259" key="3">
    <source>
        <dbReference type="Pfam" id="PF00892"/>
    </source>
</evidence>
<dbReference type="PANTHER" id="PTHR22911">
    <property type="entry name" value="ACYL-MALONYL CONDENSING ENZYME-RELATED"/>
    <property type="match status" value="1"/>
</dbReference>
<keyword evidence="2" id="KW-0812">Transmembrane</keyword>
<keyword evidence="2" id="KW-0472">Membrane</keyword>
<dbReference type="SUPFAM" id="SSF103481">
    <property type="entry name" value="Multidrug resistance efflux transporter EmrE"/>
    <property type="match status" value="2"/>
</dbReference>
<feature type="region of interest" description="Disordered" evidence="1">
    <location>
        <begin position="67"/>
        <end position="90"/>
    </location>
</feature>
<protein>
    <submittedName>
        <fullName evidence="4">EamA-like transporter family protein</fullName>
    </submittedName>
</protein>
<feature type="compositionally biased region" description="Polar residues" evidence="1">
    <location>
        <begin position="78"/>
        <end position="90"/>
    </location>
</feature>
<dbReference type="InterPro" id="IPR000620">
    <property type="entry name" value="EamA_dom"/>
</dbReference>
<reference evidence="4 5" key="1">
    <citation type="submission" date="2019-02" db="EMBL/GenBank/DDBJ databases">
        <title>Deep-cultivation of Planctomycetes and their phenomic and genomic characterization uncovers novel biology.</title>
        <authorList>
            <person name="Wiegand S."/>
            <person name="Jogler M."/>
            <person name="Boedeker C."/>
            <person name="Pinto D."/>
            <person name="Vollmers J."/>
            <person name="Rivas-Marin E."/>
            <person name="Kohn T."/>
            <person name="Peeters S.H."/>
            <person name="Heuer A."/>
            <person name="Rast P."/>
            <person name="Oberbeckmann S."/>
            <person name="Bunk B."/>
            <person name="Jeske O."/>
            <person name="Meyerdierks A."/>
            <person name="Storesund J.E."/>
            <person name="Kallscheuer N."/>
            <person name="Luecker S."/>
            <person name="Lage O.M."/>
            <person name="Pohl T."/>
            <person name="Merkel B.J."/>
            <person name="Hornburger P."/>
            <person name="Mueller R.-W."/>
            <person name="Bruemmer F."/>
            <person name="Labrenz M."/>
            <person name="Spormann A.M."/>
            <person name="Op den Camp H."/>
            <person name="Overmann J."/>
            <person name="Amann R."/>
            <person name="Jetten M.S.M."/>
            <person name="Mascher T."/>
            <person name="Medema M.H."/>
            <person name="Devos D.P."/>
            <person name="Kaster A.-K."/>
            <person name="Ovreas L."/>
            <person name="Rohde M."/>
            <person name="Galperin M.Y."/>
            <person name="Jogler C."/>
        </authorList>
    </citation>
    <scope>NUCLEOTIDE SEQUENCE [LARGE SCALE GENOMIC DNA]</scope>
    <source>
        <strain evidence="4 5">TBK1r</strain>
    </source>
</reference>
<dbReference type="Gene3D" id="1.10.3730.20">
    <property type="match status" value="1"/>
</dbReference>
<evidence type="ECO:0000313" key="5">
    <source>
        <dbReference type="Proteomes" id="UP000318081"/>
    </source>
</evidence>
<evidence type="ECO:0000313" key="4">
    <source>
        <dbReference type="EMBL" id="QDV88128.1"/>
    </source>
</evidence>
<feature type="transmembrane region" description="Helical" evidence="2">
    <location>
        <begin position="37"/>
        <end position="61"/>
    </location>
</feature>
<name>A0ABX5Y1I0_9BACT</name>
<feature type="transmembrane region" description="Helical" evidence="2">
    <location>
        <begin position="246"/>
        <end position="272"/>
    </location>
</feature>
<dbReference type="InterPro" id="IPR037185">
    <property type="entry name" value="EmrE-like"/>
</dbReference>
<evidence type="ECO:0000256" key="2">
    <source>
        <dbReference type="SAM" id="Phobius"/>
    </source>
</evidence>
<keyword evidence="2" id="KW-1133">Transmembrane helix</keyword>
<feature type="transmembrane region" description="Helical" evidence="2">
    <location>
        <begin position="278"/>
        <end position="297"/>
    </location>
</feature>
<feature type="transmembrane region" description="Helical" evidence="2">
    <location>
        <begin position="7"/>
        <end position="25"/>
    </location>
</feature>
<organism evidence="4 5">
    <name type="scientific">Stieleria magnilauensis</name>
    <dbReference type="NCBI Taxonomy" id="2527963"/>
    <lineage>
        <taxon>Bacteria</taxon>
        <taxon>Pseudomonadati</taxon>
        <taxon>Planctomycetota</taxon>
        <taxon>Planctomycetia</taxon>
        <taxon>Pirellulales</taxon>
        <taxon>Pirellulaceae</taxon>
        <taxon>Stieleria</taxon>
    </lineage>
</organism>
<accession>A0ABX5Y1I0</accession>